<keyword evidence="1" id="KW-0472">Membrane</keyword>
<dbReference type="AlphaFoldDB" id="A0A1G2V3Z3"/>
<comment type="caution">
    <text evidence="2">The sequence shown here is derived from an EMBL/GenBank/DDBJ whole genome shotgun (WGS) entry which is preliminary data.</text>
</comment>
<gene>
    <name evidence="2" type="ORF">A2431_01435</name>
</gene>
<reference evidence="2 3" key="1">
    <citation type="journal article" date="2016" name="Nat. Commun.">
        <title>Thousands of microbial genomes shed light on interconnected biogeochemical processes in an aquifer system.</title>
        <authorList>
            <person name="Anantharaman K."/>
            <person name="Brown C.T."/>
            <person name="Hug L.A."/>
            <person name="Sharon I."/>
            <person name="Castelle C.J."/>
            <person name="Probst A.J."/>
            <person name="Thomas B.C."/>
            <person name="Singh A."/>
            <person name="Wilkins M.J."/>
            <person name="Karaoz U."/>
            <person name="Brodie E.L."/>
            <person name="Williams K.H."/>
            <person name="Hubbard S.S."/>
            <person name="Banfield J.F."/>
        </authorList>
    </citation>
    <scope>NUCLEOTIDE SEQUENCE [LARGE SCALE GENOMIC DNA]</scope>
</reference>
<sequence length="69" mass="7691">MDQDTQNKMAGLEKKIDEIYASVEKTRKIIMWTGIITIAVIILPLIAMMFVIPSFLGNYTTTLDTLGGL</sequence>
<proteinExistence type="predicted"/>
<evidence type="ECO:0000313" key="3">
    <source>
        <dbReference type="Proteomes" id="UP000177697"/>
    </source>
</evidence>
<evidence type="ECO:0000313" key="2">
    <source>
        <dbReference type="EMBL" id="OHB16343.1"/>
    </source>
</evidence>
<protein>
    <submittedName>
        <fullName evidence="2">Uncharacterized protein</fullName>
    </submittedName>
</protein>
<feature type="transmembrane region" description="Helical" evidence="1">
    <location>
        <begin position="29"/>
        <end position="56"/>
    </location>
</feature>
<keyword evidence="1" id="KW-0812">Transmembrane</keyword>
<dbReference type="Proteomes" id="UP000177697">
    <property type="component" value="Unassembled WGS sequence"/>
</dbReference>
<organism evidence="2 3">
    <name type="scientific">Candidatus Zambryskibacteria bacterium RIFOXYC1_FULL_39_10</name>
    <dbReference type="NCBI Taxonomy" id="1802779"/>
    <lineage>
        <taxon>Bacteria</taxon>
        <taxon>Candidatus Zambryskiibacteriota</taxon>
    </lineage>
</organism>
<dbReference type="EMBL" id="MHWW01000002">
    <property type="protein sequence ID" value="OHB16343.1"/>
    <property type="molecule type" value="Genomic_DNA"/>
</dbReference>
<accession>A0A1G2V3Z3</accession>
<evidence type="ECO:0000256" key="1">
    <source>
        <dbReference type="SAM" id="Phobius"/>
    </source>
</evidence>
<keyword evidence="1" id="KW-1133">Transmembrane helix</keyword>
<name>A0A1G2V3Z3_9BACT</name>